<dbReference type="PANTHER" id="PTHR33603">
    <property type="entry name" value="METHYLTRANSFERASE"/>
    <property type="match status" value="1"/>
</dbReference>
<keyword evidence="5" id="KW-0963">Cytoplasm</keyword>
<dbReference type="CDD" id="cd18081">
    <property type="entry name" value="RlmH-like"/>
    <property type="match status" value="1"/>
</dbReference>
<comment type="caution">
    <text evidence="6">The sequence shown here is derived from an EMBL/GenBank/DDBJ whole genome shotgun (WGS) entry which is preliminary data.</text>
</comment>
<dbReference type="EC" id="2.1.1.177" evidence="5"/>
<gene>
    <name evidence="5" type="primary">rlmH</name>
    <name evidence="6" type="ORF">NEPTK9_001476</name>
</gene>
<keyword evidence="5" id="KW-0698">rRNA processing</keyword>
<dbReference type="InterPro" id="IPR029028">
    <property type="entry name" value="Alpha/beta_knot_MTases"/>
</dbReference>
<evidence type="ECO:0000256" key="2">
    <source>
        <dbReference type="ARBA" id="ARBA00022679"/>
    </source>
</evidence>
<dbReference type="EMBL" id="JAAEJV010000054">
    <property type="protein sequence ID" value="MBF5059952.1"/>
    <property type="molecule type" value="Genomic_DNA"/>
</dbReference>
<proteinExistence type="inferred from homology"/>
<keyword evidence="2 5" id="KW-0808">Transferase</keyword>
<dbReference type="PIRSF" id="PIRSF004505">
    <property type="entry name" value="MT_bac"/>
    <property type="match status" value="1"/>
</dbReference>
<dbReference type="HAMAP" id="MF_00658">
    <property type="entry name" value="23SrRNA_methyltr_H"/>
    <property type="match status" value="1"/>
</dbReference>
<dbReference type="Gene3D" id="3.40.1280.10">
    <property type="match status" value="1"/>
</dbReference>
<dbReference type="RefSeq" id="WP_194848275.1">
    <property type="nucleotide sequence ID" value="NZ_JAAEJV010000054.1"/>
</dbReference>
<feature type="binding site" evidence="5">
    <location>
        <position position="82"/>
    </location>
    <ligand>
        <name>S-adenosyl-L-methionine</name>
        <dbReference type="ChEBI" id="CHEBI:59789"/>
    </ligand>
</feature>
<dbReference type="Pfam" id="PF02590">
    <property type="entry name" value="SPOUT_MTase"/>
    <property type="match status" value="1"/>
</dbReference>
<evidence type="ECO:0000256" key="5">
    <source>
        <dbReference type="HAMAP-Rule" id="MF_00658"/>
    </source>
</evidence>
<keyword evidence="1 5" id="KW-0489">Methyltransferase</keyword>
<keyword evidence="3 5" id="KW-0949">S-adenosyl-L-methionine</keyword>
<keyword evidence="7" id="KW-1185">Reference proteome</keyword>
<evidence type="ECO:0000256" key="1">
    <source>
        <dbReference type="ARBA" id="ARBA00022603"/>
    </source>
</evidence>
<dbReference type="GO" id="GO:0032259">
    <property type="term" value="P:methylation"/>
    <property type="evidence" value="ECO:0007669"/>
    <property type="project" value="UniProtKB-KW"/>
</dbReference>
<feature type="binding site" evidence="5">
    <location>
        <position position="50"/>
    </location>
    <ligand>
        <name>S-adenosyl-L-methionine</name>
        <dbReference type="ChEBI" id="CHEBI:59789"/>
    </ligand>
</feature>
<protein>
    <recommendedName>
        <fullName evidence="5">Ribosomal RNA large subunit methyltransferase H</fullName>
        <ecNumber evidence="5">2.1.1.177</ecNumber>
    </recommendedName>
    <alternativeName>
        <fullName evidence="5">23S rRNA (pseudouridine1915-N3)-methyltransferase</fullName>
    </alternativeName>
    <alternativeName>
        <fullName evidence="5">23S rRNA m3Psi1915 methyltransferase</fullName>
    </alternativeName>
    <alternativeName>
        <fullName evidence="5">rRNA (pseudouridine-N3-)-methyltransferase RlmH</fullName>
    </alternativeName>
</protein>
<dbReference type="PANTHER" id="PTHR33603:SF1">
    <property type="entry name" value="RIBOSOMAL RNA LARGE SUBUNIT METHYLTRANSFERASE H"/>
    <property type="match status" value="1"/>
</dbReference>
<dbReference type="InterPro" id="IPR003742">
    <property type="entry name" value="RlmH-like"/>
</dbReference>
<evidence type="ECO:0000313" key="7">
    <source>
        <dbReference type="Proteomes" id="UP001194714"/>
    </source>
</evidence>
<organism evidence="6 7">
    <name type="scientific">Candidatus Neptunichlamydia vexilliferae</name>
    <dbReference type="NCBI Taxonomy" id="1651774"/>
    <lineage>
        <taxon>Bacteria</taxon>
        <taxon>Pseudomonadati</taxon>
        <taxon>Chlamydiota</taxon>
        <taxon>Chlamydiia</taxon>
        <taxon>Parachlamydiales</taxon>
        <taxon>Simkaniaceae</taxon>
        <taxon>Candidatus Neptunichlamydia</taxon>
    </lineage>
</organism>
<dbReference type="SUPFAM" id="SSF75217">
    <property type="entry name" value="alpha/beta knot"/>
    <property type="match status" value="1"/>
</dbReference>
<comment type="subunit">
    <text evidence="5">Homodimer.</text>
</comment>
<accession>A0ABS0B0Q9</accession>
<reference evidence="6 7" key="1">
    <citation type="submission" date="2020-01" db="EMBL/GenBank/DDBJ databases">
        <title>Draft genome sequence of Cand. Neptunochlamydia vexilliferae K9.</title>
        <authorList>
            <person name="Schulz F."/>
            <person name="Koestlbacher S."/>
            <person name="Wascher F."/>
            <person name="Pizzetti I."/>
            <person name="Horn M."/>
        </authorList>
    </citation>
    <scope>NUCLEOTIDE SEQUENCE [LARGE SCALE GENOMIC DNA]</scope>
    <source>
        <strain evidence="6 7">K9</strain>
    </source>
</reference>
<dbReference type="InterPro" id="IPR029026">
    <property type="entry name" value="tRNA_m1G_MTases_N"/>
</dbReference>
<comment type="catalytic activity">
    <reaction evidence="5">
        <text>pseudouridine(1915) in 23S rRNA + S-adenosyl-L-methionine = N(3)-methylpseudouridine(1915) in 23S rRNA + S-adenosyl-L-homocysteine + H(+)</text>
        <dbReference type="Rhea" id="RHEA:42752"/>
        <dbReference type="Rhea" id="RHEA-COMP:10221"/>
        <dbReference type="Rhea" id="RHEA-COMP:10222"/>
        <dbReference type="ChEBI" id="CHEBI:15378"/>
        <dbReference type="ChEBI" id="CHEBI:57856"/>
        <dbReference type="ChEBI" id="CHEBI:59789"/>
        <dbReference type="ChEBI" id="CHEBI:65314"/>
        <dbReference type="ChEBI" id="CHEBI:74486"/>
        <dbReference type="EC" id="2.1.1.177"/>
    </reaction>
</comment>
<comment type="similarity">
    <text evidence="4 5">Belongs to the RNA methyltransferase RlmH family.</text>
</comment>
<feature type="binding site" evidence="5">
    <location>
        <begin position="101"/>
        <end position="106"/>
    </location>
    <ligand>
        <name>S-adenosyl-L-methionine</name>
        <dbReference type="ChEBI" id="CHEBI:59789"/>
    </ligand>
</feature>
<dbReference type="GO" id="GO:0008168">
    <property type="term" value="F:methyltransferase activity"/>
    <property type="evidence" value="ECO:0007669"/>
    <property type="project" value="UniProtKB-KW"/>
</dbReference>
<dbReference type="Proteomes" id="UP001194714">
    <property type="component" value="Unassembled WGS sequence"/>
</dbReference>
<comment type="subcellular location">
    <subcellularLocation>
        <location evidence="5">Cytoplasm</location>
    </subcellularLocation>
</comment>
<evidence type="ECO:0000256" key="3">
    <source>
        <dbReference type="ARBA" id="ARBA00022691"/>
    </source>
</evidence>
<name>A0ABS0B0Q9_9BACT</name>
<comment type="function">
    <text evidence="5">Specifically methylates the pseudouridine at position 1915 (m3Psi1915) in 23S rRNA.</text>
</comment>
<evidence type="ECO:0000256" key="4">
    <source>
        <dbReference type="ARBA" id="ARBA00038303"/>
    </source>
</evidence>
<evidence type="ECO:0000313" key="6">
    <source>
        <dbReference type="EMBL" id="MBF5059952.1"/>
    </source>
</evidence>
<sequence length="133" mass="14819">MLKIKIISPGKTKEAWLDAALAEYEKRLTGTVAIEWELKEALPKEPYICLDPGGQTFTSPAFSKFLYQAWERGGSRLTFIIGGPDGLAPKVLAKASHTISLSPLTFTHQFARLILLEQIYRAVQIEKGTGYHK</sequence>